<proteinExistence type="predicted"/>
<dbReference type="HOGENOM" id="CLU_2851353_0_0_1"/>
<dbReference type="AlphaFoldDB" id="D5GIB5"/>
<dbReference type="InParanoid" id="D5GIB5"/>
<feature type="signal peptide" evidence="1">
    <location>
        <begin position="1"/>
        <end position="23"/>
    </location>
</feature>
<dbReference type="KEGG" id="tml:GSTUM_00008398001"/>
<sequence>MVILSRSLMSCSIGLVFPGSSLGTVPPFPPNRQFHAPSQLLGVENSKDGGDARMLSIKVKNKAEG</sequence>
<gene>
    <name evidence="2" type="ORF">GSTUM_00008398001</name>
</gene>
<protein>
    <submittedName>
        <fullName evidence="2">(Perigord truffle) hypothetical protein</fullName>
    </submittedName>
</protein>
<accession>D5GIB5</accession>
<name>D5GIB5_TUBMM</name>
<evidence type="ECO:0000313" key="3">
    <source>
        <dbReference type="Proteomes" id="UP000006911"/>
    </source>
</evidence>
<organism evidence="2 3">
    <name type="scientific">Tuber melanosporum (strain Mel28)</name>
    <name type="common">Perigord black truffle</name>
    <dbReference type="NCBI Taxonomy" id="656061"/>
    <lineage>
        <taxon>Eukaryota</taxon>
        <taxon>Fungi</taxon>
        <taxon>Dikarya</taxon>
        <taxon>Ascomycota</taxon>
        <taxon>Pezizomycotina</taxon>
        <taxon>Pezizomycetes</taxon>
        <taxon>Pezizales</taxon>
        <taxon>Tuberaceae</taxon>
        <taxon>Tuber</taxon>
    </lineage>
</organism>
<dbReference type="Proteomes" id="UP000006911">
    <property type="component" value="Unassembled WGS sequence"/>
</dbReference>
<dbReference type="EMBL" id="FN430325">
    <property type="protein sequence ID" value="CAZ84258.1"/>
    <property type="molecule type" value="Genomic_DNA"/>
</dbReference>
<reference evidence="2 3" key="1">
    <citation type="journal article" date="2010" name="Nature">
        <title>Perigord black truffle genome uncovers evolutionary origins and mechanisms of symbiosis.</title>
        <authorList>
            <person name="Martin F."/>
            <person name="Kohler A."/>
            <person name="Murat C."/>
            <person name="Balestrini R."/>
            <person name="Coutinho P.M."/>
            <person name="Jaillon O."/>
            <person name="Montanini B."/>
            <person name="Morin E."/>
            <person name="Noel B."/>
            <person name="Percudani R."/>
            <person name="Porcel B."/>
            <person name="Rubini A."/>
            <person name="Amicucci A."/>
            <person name="Amselem J."/>
            <person name="Anthouard V."/>
            <person name="Arcioni S."/>
            <person name="Artiguenave F."/>
            <person name="Aury J.M."/>
            <person name="Ballario P."/>
            <person name="Bolchi A."/>
            <person name="Brenna A."/>
            <person name="Brun A."/>
            <person name="Buee M."/>
            <person name="Cantarel B."/>
            <person name="Chevalier G."/>
            <person name="Couloux A."/>
            <person name="Da Silva C."/>
            <person name="Denoeud F."/>
            <person name="Duplessis S."/>
            <person name="Ghignone S."/>
            <person name="Hilselberger B."/>
            <person name="Iotti M."/>
            <person name="Marcais B."/>
            <person name="Mello A."/>
            <person name="Miranda M."/>
            <person name="Pacioni G."/>
            <person name="Quesneville H."/>
            <person name="Riccioni C."/>
            <person name="Ruotolo R."/>
            <person name="Splivallo R."/>
            <person name="Stocchi V."/>
            <person name="Tisserant E."/>
            <person name="Viscomi A.R."/>
            <person name="Zambonelli A."/>
            <person name="Zampieri E."/>
            <person name="Henrissat B."/>
            <person name="Lebrun M.H."/>
            <person name="Paolocci F."/>
            <person name="Bonfante P."/>
            <person name="Ottonello S."/>
            <person name="Wincker P."/>
        </authorList>
    </citation>
    <scope>NUCLEOTIDE SEQUENCE [LARGE SCALE GENOMIC DNA]</scope>
    <source>
        <strain evidence="2 3">Mel28</strain>
    </source>
</reference>
<keyword evidence="3" id="KW-1185">Reference proteome</keyword>
<feature type="chain" id="PRO_5003072759" evidence="1">
    <location>
        <begin position="24"/>
        <end position="65"/>
    </location>
</feature>
<evidence type="ECO:0000256" key="1">
    <source>
        <dbReference type="SAM" id="SignalP"/>
    </source>
</evidence>
<keyword evidence="1" id="KW-0732">Signal</keyword>
<evidence type="ECO:0000313" key="2">
    <source>
        <dbReference type="EMBL" id="CAZ84258.1"/>
    </source>
</evidence>